<sequence length="60" mass="6497">MGMSGNIRNVYLELAVYKGVINMGEAPSQSLIGRIDDVTWVMAGAFPFPPSADHETTVNQ</sequence>
<organism evidence="1 2">
    <name type="scientific">Bionectria ochroleuca</name>
    <name type="common">Gliocladium roseum</name>
    <dbReference type="NCBI Taxonomy" id="29856"/>
    <lineage>
        <taxon>Eukaryota</taxon>
        <taxon>Fungi</taxon>
        <taxon>Dikarya</taxon>
        <taxon>Ascomycota</taxon>
        <taxon>Pezizomycotina</taxon>
        <taxon>Sordariomycetes</taxon>
        <taxon>Hypocreomycetidae</taxon>
        <taxon>Hypocreales</taxon>
        <taxon>Bionectriaceae</taxon>
        <taxon>Clonostachys</taxon>
    </lineage>
</organism>
<dbReference type="EMBL" id="CABFNS010000719">
    <property type="protein sequence ID" value="VUC24385.1"/>
    <property type="molecule type" value="Genomic_DNA"/>
</dbReference>
<accession>A0ABY6U2L6</accession>
<keyword evidence="2" id="KW-1185">Reference proteome</keyword>
<protein>
    <submittedName>
        <fullName evidence="1">Uncharacterized protein</fullName>
    </submittedName>
</protein>
<proteinExistence type="predicted"/>
<dbReference type="Proteomes" id="UP000766486">
    <property type="component" value="Unassembled WGS sequence"/>
</dbReference>
<name>A0ABY6U2L6_BIOOC</name>
<comment type="caution">
    <text evidence="1">The sequence shown here is derived from an EMBL/GenBank/DDBJ whole genome shotgun (WGS) entry which is preliminary data.</text>
</comment>
<gene>
    <name evidence="1" type="ORF">CLO192961_LOCUS139123</name>
</gene>
<evidence type="ECO:0000313" key="1">
    <source>
        <dbReference type="EMBL" id="VUC24385.1"/>
    </source>
</evidence>
<evidence type="ECO:0000313" key="2">
    <source>
        <dbReference type="Proteomes" id="UP000766486"/>
    </source>
</evidence>
<reference evidence="1 2" key="1">
    <citation type="submission" date="2019-06" db="EMBL/GenBank/DDBJ databases">
        <authorList>
            <person name="Broberg M."/>
        </authorList>
    </citation>
    <scope>NUCLEOTIDE SEQUENCE [LARGE SCALE GENOMIC DNA]</scope>
</reference>